<feature type="transmembrane region" description="Helical" evidence="6">
    <location>
        <begin position="122"/>
        <end position="142"/>
    </location>
</feature>
<feature type="transmembrane region" description="Helical" evidence="6">
    <location>
        <begin position="263"/>
        <end position="282"/>
    </location>
</feature>
<keyword evidence="3 6" id="KW-0812">Transmembrane</keyword>
<organism evidence="8 9">
    <name type="scientific">Janthinobacterium agaricidamnosum</name>
    <dbReference type="NCBI Taxonomy" id="55508"/>
    <lineage>
        <taxon>Bacteria</taxon>
        <taxon>Pseudomonadati</taxon>
        <taxon>Pseudomonadota</taxon>
        <taxon>Betaproteobacteria</taxon>
        <taxon>Burkholderiales</taxon>
        <taxon>Oxalobacteraceae</taxon>
        <taxon>Janthinobacterium</taxon>
    </lineage>
</organism>
<evidence type="ECO:0000256" key="5">
    <source>
        <dbReference type="ARBA" id="ARBA00023136"/>
    </source>
</evidence>
<feature type="transmembrane region" description="Helical" evidence="6">
    <location>
        <begin position="36"/>
        <end position="54"/>
    </location>
</feature>
<dbReference type="EMBL" id="CP033019">
    <property type="protein sequence ID" value="AYM76832.1"/>
    <property type="molecule type" value="Genomic_DNA"/>
</dbReference>
<keyword evidence="9" id="KW-1185">Reference proteome</keyword>
<comment type="subcellular location">
    <subcellularLocation>
        <location evidence="1">Membrane</location>
        <topology evidence="1">Multi-pass membrane protein</topology>
    </subcellularLocation>
</comment>
<evidence type="ECO:0000256" key="1">
    <source>
        <dbReference type="ARBA" id="ARBA00004141"/>
    </source>
</evidence>
<dbReference type="RefSeq" id="WP_121669644.1">
    <property type="nucleotide sequence ID" value="NZ_CP033019.1"/>
</dbReference>
<protein>
    <submittedName>
        <fullName evidence="8">DMT family transporter</fullName>
    </submittedName>
</protein>
<evidence type="ECO:0000256" key="4">
    <source>
        <dbReference type="ARBA" id="ARBA00022989"/>
    </source>
</evidence>
<dbReference type="InterPro" id="IPR000620">
    <property type="entry name" value="EamA_dom"/>
</dbReference>
<evidence type="ECO:0000313" key="9">
    <source>
        <dbReference type="Proteomes" id="UP000279594"/>
    </source>
</evidence>
<feature type="transmembrane region" description="Helical" evidence="6">
    <location>
        <begin position="154"/>
        <end position="176"/>
    </location>
</feature>
<keyword evidence="5 6" id="KW-0472">Membrane</keyword>
<name>A0A3G2EA86_9BURK</name>
<dbReference type="Pfam" id="PF00892">
    <property type="entry name" value="EamA"/>
    <property type="match status" value="2"/>
</dbReference>
<dbReference type="AlphaFoldDB" id="A0A3G2EA86"/>
<dbReference type="InterPro" id="IPR037185">
    <property type="entry name" value="EmrE-like"/>
</dbReference>
<feature type="transmembrane region" description="Helical" evidence="6">
    <location>
        <begin position="196"/>
        <end position="219"/>
    </location>
</feature>
<evidence type="ECO:0000256" key="6">
    <source>
        <dbReference type="SAM" id="Phobius"/>
    </source>
</evidence>
<feature type="transmembrane region" description="Helical" evidence="6">
    <location>
        <begin position="231"/>
        <end position="251"/>
    </location>
</feature>
<evidence type="ECO:0000313" key="8">
    <source>
        <dbReference type="EMBL" id="AYM76832.1"/>
    </source>
</evidence>
<accession>A0A3G2EA86</accession>
<proteinExistence type="inferred from homology"/>
<evidence type="ECO:0000256" key="2">
    <source>
        <dbReference type="ARBA" id="ARBA00007362"/>
    </source>
</evidence>
<dbReference type="SUPFAM" id="SSF103481">
    <property type="entry name" value="Multidrug resistance efflux transporter EmrE"/>
    <property type="match status" value="2"/>
</dbReference>
<feature type="transmembrane region" description="Helical" evidence="6">
    <location>
        <begin position="288"/>
        <end position="305"/>
    </location>
</feature>
<comment type="similarity">
    <text evidence="2">Belongs to the EamA transporter family.</text>
</comment>
<dbReference type="InterPro" id="IPR050638">
    <property type="entry name" value="AA-Vitamin_Transporters"/>
</dbReference>
<dbReference type="PANTHER" id="PTHR32322:SF2">
    <property type="entry name" value="EAMA DOMAIN-CONTAINING PROTEIN"/>
    <property type="match status" value="1"/>
</dbReference>
<dbReference type="Proteomes" id="UP000279594">
    <property type="component" value="Chromosome"/>
</dbReference>
<reference evidence="8 9" key="1">
    <citation type="submission" date="2018-10" db="EMBL/GenBank/DDBJ databases">
        <title>Effects of UV and annual dynamics of microbial communities in freshwater RAS systems.</title>
        <authorList>
            <person name="Bekkelund A.K."/>
            <person name="Hansen B.R."/>
            <person name="Stokken H."/>
            <person name="Eriksen B.F."/>
            <person name="Kashulin N.A."/>
        </authorList>
    </citation>
    <scope>NUCLEOTIDE SEQUENCE [LARGE SCALE GENOMIC DNA]</scope>
    <source>
        <strain evidence="8 9">BHSEK</strain>
    </source>
</reference>
<evidence type="ECO:0000259" key="7">
    <source>
        <dbReference type="Pfam" id="PF00892"/>
    </source>
</evidence>
<gene>
    <name evidence="8" type="ORF">D9M09_14245</name>
</gene>
<feature type="domain" description="EamA" evidence="7">
    <location>
        <begin position="159"/>
        <end position="304"/>
    </location>
</feature>
<feature type="domain" description="EamA" evidence="7">
    <location>
        <begin position="3"/>
        <end position="137"/>
    </location>
</feature>
<evidence type="ECO:0000256" key="3">
    <source>
        <dbReference type="ARBA" id="ARBA00022692"/>
    </source>
</evidence>
<keyword evidence="4 6" id="KW-1133">Transmembrane helix</keyword>
<dbReference type="PANTHER" id="PTHR32322">
    <property type="entry name" value="INNER MEMBRANE TRANSPORTER"/>
    <property type="match status" value="1"/>
</dbReference>
<sequence length="329" mass="34985">MWRGIVSGLLAGAFWGAVFIVPVLLPDFSPAELMVGRYICYGALAAGLMLPRLLPLLRRLRRGDWLAMLRQALAGNVVYYLLLAYGVKLAGVAPTSLIIGLLPLSVTLFGHKDHGAPPLRRLALPLLVVAAGIACINVDIFSQAGGAGADVASLAHKLAGVLCAIGALACWTWYALDNARFLKRHAHVSAAEWAMLYGLASGVIALVVGAVMLALQPAGGADGAPARDWPRFWLVCLLLALGASVIGNYLWNLASRRVPVTLSGQLILSETLFALLYGFAYAQRMPRALEWVAVLLLTAGVLWSVQRHAHEEAEGRADGRGEGRGAGRT</sequence>
<dbReference type="GO" id="GO:0016020">
    <property type="term" value="C:membrane"/>
    <property type="evidence" value="ECO:0007669"/>
    <property type="project" value="UniProtKB-SubCell"/>
</dbReference>